<evidence type="ECO:0000313" key="1">
    <source>
        <dbReference type="EMBL" id="ACL46683.1"/>
    </source>
</evidence>
<organism evidence="1">
    <name type="scientific">Cyanothece sp. (strain PCC 7425 / ATCC 29141)</name>
    <dbReference type="NCBI Taxonomy" id="395961"/>
    <lineage>
        <taxon>Bacteria</taxon>
        <taxon>Bacillati</taxon>
        <taxon>Cyanobacteriota</taxon>
        <taxon>Cyanophyceae</taxon>
        <taxon>Gomontiellales</taxon>
        <taxon>Cyanothecaceae</taxon>
        <taxon>Cyanothece</taxon>
    </lineage>
</organism>
<dbReference type="eggNOG" id="ENOG5032YWI">
    <property type="taxonomic scope" value="Bacteria"/>
</dbReference>
<dbReference type="InterPro" id="IPR054637">
    <property type="entry name" value="Asr1405_Asl0597-like"/>
</dbReference>
<protein>
    <submittedName>
        <fullName evidence="1">Uncharacterized protein</fullName>
    </submittedName>
</protein>
<reference evidence="1" key="1">
    <citation type="submission" date="2009-01" db="EMBL/GenBank/DDBJ databases">
        <title>Complete sequence of chromosome Cyanothece sp. PCC 7425.</title>
        <authorList>
            <consortium name="US DOE Joint Genome Institute"/>
            <person name="Lucas S."/>
            <person name="Copeland A."/>
            <person name="Lapidus A."/>
            <person name="Glavina del Rio T."/>
            <person name="Dalin E."/>
            <person name="Tice H."/>
            <person name="Bruce D."/>
            <person name="Goodwin L."/>
            <person name="Pitluck S."/>
            <person name="Sims D."/>
            <person name="Meineke L."/>
            <person name="Brettin T."/>
            <person name="Detter J.C."/>
            <person name="Han C."/>
            <person name="Larimer F."/>
            <person name="Land M."/>
            <person name="Hauser L."/>
            <person name="Kyrpides N."/>
            <person name="Ovchinnikova G."/>
            <person name="Liberton M."/>
            <person name="Stoeckel J."/>
            <person name="Banerjee A."/>
            <person name="Singh A."/>
            <person name="Page L."/>
            <person name="Sato H."/>
            <person name="Zhao L."/>
            <person name="Sherman L."/>
            <person name="Pakrasi H."/>
            <person name="Richardson P."/>
        </authorList>
    </citation>
    <scope>NUCLEOTIDE SEQUENCE</scope>
    <source>
        <strain evidence="1">PCC 7425</strain>
    </source>
</reference>
<sequence>MNSPRKASPEAVEMVEVQGEHRWLIYQRLQQLGIICNCSAYQPLRIRIVDSATLVQVWSVSRQILLTRGQLAHWLERCWELEGSEDTVEPE</sequence>
<proteinExistence type="predicted"/>
<accession>B8HYM9</accession>
<dbReference type="AlphaFoldDB" id="B8HYM9"/>
<dbReference type="KEGG" id="cyn:Cyan7425_4373"/>
<dbReference type="NCBIfam" id="NF045598">
    <property type="entry name" value="asr1405_asl0597"/>
    <property type="match status" value="1"/>
</dbReference>
<dbReference type="HOGENOM" id="CLU_174106_0_0_3"/>
<dbReference type="EMBL" id="CP001344">
    <property type="protein sequence ID" value="ACL46683.1"/>
    <property type="molecule type" value="Genomic_DNA"/>
</dbReference>
<name>B8HYM9_CYAP4</name>
<gene>
    <name evidence="1" type="ordered locus">Cyan7425_4373</name>
</gene>